<dbReference type="GO" id="GO:0016407">
    <property type="term" value="F:acetyltransferase activity"/>
    <property type="evidence" value="ECO:0007669"/>
    <property type="project" value="InterPro"/>
</dbReference>
<dbReference type="InterPro" id="IPR011004">
    <property type="entry name" value="Trimer_LpxA-like_sf"/>
</dbReference>
<comment type="subunit">
    <text evidence="4">Monomer.</text>
</comment>
<dbReference type="GO" id="GO:0036297">
    <property type="term" value="P:interstrand cross-link repair"/>
    <property type="evidence" value="ECO:0007669"/>
    <property type="project" value="TreeGrafter"/>
</dbReference>
<keyword evidence="5" id="KW-0004">4Fe-4S</keyword>
<sequence>MAASLLPGSDDDYGYDLSLEDETLLAQLITDDDPNPTTASSREPATVASDLGIDTVTEEEFRLDDAPNDTTSFTPSGSAKAPLRSPRRRPNTKARTSPPSSPGHHVVAYPDLSKALSNRDGRSSSPKQPTAPPLDSGDDTRSPLVRFRSFPKRPFAVTDLTAGAWCELQYFYTLTRLPYGRRTRTAAMKQGTKVHQDLEDEVHTTVRVEIASKEDGFGLRIWNLIQGLRTLRETGMTRELEVWGLADGSVVNGVIDGLSYDNPDPEFEEQLSQGLGDSSQASITDYFPSKKSSRGKIPQIYLTDVKTRGSRKAPNSPALLRPAKVQLFLYQRFLSEMAADKLDYLRIFRRYGLDPDQQFSDSFIAQIGSLHDELFFDVESSADGDYVPPSSAAPETDVEFSRAQTTAPDLVKLSHTAQTLQVFPMDDRALDLYLGSTMEWWRADREPRGVQIEEAYKCRMCEFADSCTWRSAMDADRLQSLSYSSSWTRIVFQNLIQIPPRTHPAHRNNMAKSQKDAAIIEVARTLKDTPWCEEYEKMISGMMYNPVESILVEGRHKGRCLAREFNDLDHRQFTADEVADKKSEILGRMLGKVGAGTFIEAPLLVDYGCNVIFGKNCFANFNLTILDVSLVTIGDRVQFGPNVSIYCAGHDTSVLSRIKFVEYGLPITIEDDCWIGGNVTILPGVTIGRGTTVGSGAVVTKSLPPYVVAVGSPAKIIKRLQTVEEEMADPQNPYRDLPGNLPERD</sequence>
<dbReference type="Pfam" id="PF09810">
    <property type="entry name" value="Exo5"/>
    <property type="match status" value="2"/>
</dbReference>
<keyword evidence="5" id="KW-0411">Iron-sulfur</keyword>
<evidence type="ECO:0000256" key="8">
    <source>
        <dbReference type="ARBA" id="ARBA00022839"/>
    </source>
</evidence>
<dbReference type="InterPro" id="IPR018357">
    <property type="entry name" value="Hexapep_transf_CS"/>
</dbReference>
<comment type="cofactor">
    <cofactor evidence="1">
        <name>[4Fe-4S] cluster</name>
        <dbReference type="ChEBI" id="CHEBI:49883"/>
    </cofactor>
</comment>
<feature type="compositionally biased region" description="Polar residues" evidence="9">
    <location>
        <begin position="68"/>
        <end position="77"/>
    </location>
</feature>
<dbReference type="SMART" id="SM01266">
    <property type="entry name" value="Mac"/>
    <property type="match status" value="1"/>
</dbReference>
<keyword evidence="12" id="KW-1185">Reference proteome</keyword>
<dbReference type="STRING" id="1213857.A0A484FWJ9"/>
<keyword evidence="5" id="KW-0408">Iron</keyword>
<dbReference type="PANTHER" id="PTHR14464">
    <property type="entry name" value="EXONUCLEASE V"/>
    <property type="match status" value="1"/>
</dbReference>
<keyword evidence="7" id="KW-0540">Nuclease</keyword>
<feature type="domain" description="Maltose/galactoside acetyltransferase" evidence="10">
    <location>
        <begin position="535"/>
        <end position="595"/>
    </location>
</feature>
<dbReference type="InterPro" id="IPR019190">
    <property type="entry name" value="EXOV"/>
</dbReference>
<dbReference type="GO" id="GO:0045145">
    <property type="term" value="F:single-stranded DNA 5'-3' DNA exonuclease activity"/>
    <property type="evidence" value="ECO:0007669"/>
    <property type="project" value="InterPro"/>
</dbReference>
<name>A0A484FWJ9_COLOR</name>
<evidence type="ECO:0000256" key="5">
    <source>
        <dbReference type="ARBA" id="ARBA00022485"/>
    </source>
</evidence>
<dbReference type="InterPro" id="IPR024688">
    <property type="entry name" value="Mac_dom"/>
</dbReference>
<dbReference type="Pfam" id="PF12464">
    <property type="entry name" value="Mac"/>
    <property type="match status" value="1"/>
</dbReference>
<dbReference type="PANTHER" id="PTHR14464:SF4">
    <property type="entry name" value="EXONUCLEASE V"/>
    <property type="match status" value="1"/>
</dbReference>
<dbReference type="GO" id="GO:0005634">
    <property type="term" value="C:nucleus"/>
    <property type="evidence" value="ECO:0007669"/>
    <property type="project" value="TreeGrafter"/>
</dbReference>
<dbReference type="EMBL" id="AMCV02000009">
    <property type="protein sequence ID" value="TDZ22859.1"/>
    <property type="molecule type" value="Genomic_DNA"/>
</dbReference>
<evidence type="ECO:0000259" key="10">
    <source>
        <dbReference type="SMART" id="SM01266"/>
    </source>
</evidence>
<evidence type="ECO:0000256" key="1">
    <source>
        <dbReference type="ARBA" id="ARBA00001966"/>
    </source>
</evidence>
<evidence type="ECO:0000313" key="12">
    <source>
        <dbReference type="Proteomes" id="UP000014480"/>
    </source>
</evidence>
<evidence type="ECO:0000256" key="6">
    <source>
        <dbReference type="ARBA" id="ARBA00022679"/>
    </source>
</evidence>
<dbReference type="CDD" id="cd03357">
    <property type="entry name" value="LbH_MAT_GAT"/>
    <property type="match status" value="1"/>
</dbReference>
<reference evidence="12" key="1">
    <citation type="journal article" date="2013" name="New Phytol.">
        <title>Comparative genomic and transcriptomic analyses reveal the hemibiotrophic stage shift of Colletotrichum fungi.</title>
        <authorList>
            <person name="Gan P."/>
            <person name="Ikeda K."/>
            <person name="Irieda H."/>
            <person name="Narusaka M."/>
            <person name="O'Connell R.J."/>
            <person name="Narusaka Y."/>
            <person name="Takano Y."/>
            <person name="Kubo Y."/>
            <person name="Shirasu K."/>
        </authorList>
    </citation>
    <scope>NUCLEOTIDE SEQUENCE [LARGE SCALE GENOMIC DNA]</scope>
    <source>
        <strain evidence="12">104-T / ATCC 96160 / CBS 514.97 / LARS 414 / MAFF 240422</strain>
    </source>
</reference>
<keyword evidence="5" id="KW-0479">Metal-binding</keyword>
<dbReference type="SUPFAM" id="SSF51161">
    <property type="entry name" value="Trimeric LpxA-like enzymes"/>
    <property type="match status" value="1"/>
</dbReference>
<evidence type="ECO:0000256" key="9">
    <source>
        <dbReference type="SAM" id="MobiDB-lite"/>
    </source>
</evidence>
<reference evidence="12" key="2">
    <citation type="journal article" date="2019" name="Mol. Plant Microbe Interact.">
        <title>Genome sequence resources for four phytopathogenic fungi from the Colletotrichum orbiculare species complex.</title>
        <authorList>
            <person name="Gan P."/>
            <person name="Tsushima A."/>
            <person name="Narusaka M."/>
            <person name="Narusaka Y."/>
            <person name="Takano Y."/>
            <person name="Kubo Y."/>
            <person name="Shirasu K."/>
        </authorList>
    </citation>
    <scope>GENOME REANNOTATION</scope>
    <source>
        <strain evidence="12">104-T / ATCC 96160 / CBS 514.97 / LARS 414 / MAFF 240422</strain>
    </source>
</reference>
<comment type="similarity">
    <text evidence="2">Belongs to the transferase hexapeptide repeat family.</text>
</comment>
<comment type="similarity">
    <text evidence="3">Belongs to the EXO5 family.</text>
</comment>
<evidence type="ECO:0000256" key="2">
    <source>
        <dbReference type="ARBA" id="ARBA00007274"/>
    </source>
</evidence>
<protein>
    <submittedName>
        <fullName evidence="11">Acetyltransferase</fullName>
    </submittedName>
</protein>
<accession>A0A484FWJ9</accession>
<dbReference type="PROSITE" id="PS00101">
    <property type="entry name" value="HEXAPEP_TRANSFERASES"/>
    <property type="match status" value="1"/>
</dbReference>
<dbReference type="Gene3D" id="2.160.10.10">
    <property type="entry name" value="Hexapeptide repeat proteins"/>
    <property type="match status" value="1"/>
</dbReference>
<proteinExistence type="inferred from homology"/>
<comment type="caution">
    <text evidence="11">The sequence shown here is derived from an EMBL/GenBank/DDBJ whole genome shotgun (WGS) entry which is preliminary data.</text>
</comment>
<dbReference type="Proteomes" id="UP000014480">
    <property type="component" value="Unassembled WGS sequence"/>
</dbReference>
<keyword evidence="8" id="KW-0269">Exonuclease</keyword>
<dbReference type="InterPro" id="IPR001451">
    <property type="entry name" value="Hexapep"/>
</dbReference>
<evidence type="ECO:0000256" key="4">
    <source>
        <dbReference type="ARBA" id="ARBA00011245"/>
    </source>
</evidence>
<evidence type="ECO:0000256" key="7">
    <source>
        <dbReference type="ARBA" id="ARBA00022722"/>
    </source>
</evidence>
<organism evidence="11 12">
    <name type="scientific">Colletotrichum orbiculare (strain 104-T / ATCC 96160 / CBS 514.97 / LARS 414 / MAFF 240422)</name>
    <name type="common">Cucumber anthracnose fungus</name>
    <name type="synonym">Colletotrichum lagenarium</name>
    <dbReference type="NCBI Taxonomy" id="1213857"/>
    <lineage>
        <taxon>Eukaryota</taxon>
        <taxon>Fungi</taxon>
        <taxon>Dikarya</taxon>
        <taxon>Ascomycota</taxon>
        <taxon>Pezizomycotina</taxon>
        <taxon>Sordariomycetes</taxon>
        <taxon>Hypocreomycetidae</taxon>
        <taxon>Glomerellales</taxon>
        <taxon>Glomerellaceae</taxon>
        <taxon>Colletotrichum</taxon>
        <taxon>Colletotrichum orbiculare species complex</taxon>
    </lineage>
</organism>
<dbReference type="Pfam" id="PF00132">
    <property type="entry name" value="Hexapep"/>
    <property type="match status" value="1"/>
</dbReference>
<keyword evidence="6" id="KW-0808">Transferase</keyword>
<dbReference type="GO" id="GO:0005739">
    <property type="term" value="C:mitochondrion"/>
    <property type="evidence" value="ECO:0007669"/>
    <property type="project" value="TreeGrafter"/>
</dbReference>
<dbReference type="GO" id="GO:0051539">
    <property type="term" value="F:4 iron, 4 sulfur cluster binding"/>
    <property type="evidence" value="ECO:0007669"/>
    <property type="project" value="UniProtKB-KW"/>
</dbReference>
<dbReference type="AlphaFoldDB" id="A0A484FWJ9"/>
<evidence type="ECO:0000256" key="3">
    <source>
        <dbReference type="ARBA" id="ARBA00009797"/>
    </source>
</evidence>
<dbReference type="OrthoDB" id="354769at2759"/>
<keyword evidence="8" id="KW-0378">Hydrolase</keyword>
<feature type="region of interest" description="Disordered" evidence="9">
    <location>
        <begin position="29"/>
        <end position="143"/>
    </location>
</feature>
<evidence type="ECO:0000313" key="11">
    <source>
        <dbReference type="EMBL" id="TDZ22859.1"/>
    </source>
</evidence>
<gene>
    <name evidence="11" type="ORF">Cob_v004325</name>
</gene>